<evidence type="ECO:0000313" key="4">
    <source>
        <dbReference type="Proteomes" id="UP001430804"/>
    </source>
</evidence>
<organism evidence="3 4">
    <name type="scientific">Pseudohoeflea coraliihabitans</name>
    <dbReference type="NCBI Taxonomy" id="2860393"/>
    <lineage>
        <taxon>Bacteria</taxon>
        <taxon>Pseudomonadati</taxon>
        <taxon>Pseudomonadota</taxon>
        <taxon>Alphaproteobacteria</taxon>
        <taxon>Hyphomicrobiales</taxon>
        <taxon>Rhizobiaceae</taxon>
        <taxon>Pseudohoeflea</taxon>
    </lineage>
</organism>
<feature type="region of interest" description="Disordered" evidence="1">
    <location>
        <begin position="104"/>
        <end position="124"/>
    </location>
</feature>
<protein>
    <submittedName>
        <fullName evidence="3">Uncharacterized protein</fullName>
    </submittedName>
</protein>
<evidence type="ECO:0000256" key="2">
    <source>
        <dbReference type="SAM" id="SignalP"/>
    </source>
</evidence>
<dbReference type="EMBL" id="JAHWQX010000002">
    <property type="protein sequence ID" value="MBW3097447.1"/>
    <property type="molecule type" value="Genomic_DNA"/>
</dbReference>
<gene>
    <name evidence="3" type="ORF">KY465_09160</name>
</gene>
<feature type="chain" id="PRO_5047173411" evidence="2">
    <location>
        <begin position="30"/>
        <end position="178"/>
    </location>
</feature>
<name>A0ABS6WNA8_9HYPH</name>
<dbReference type="Proteomes" id="UP001430804">
    <property type="component" value="Unassembled WGS sequence"/>
</dbReference>
<dbReference type="RefSeq" id="WP_219201359.1">
    <property type="nucleotide sequence ID" value="NZ_JAHWQX010000002.1"/>
</dbReference>
<evidence type="ECO:0000313" key="3">
    <source>
        <dbReference type="EMBL" id="MBW3097447.1"/>
    </source>
</evidence>
<sequence>MRATDQRVWAVAPALFLLASLGAMTPAAAQDGAGQQSPRYQLESSEQGWVRLDTVTGEISRCLETDGRFDCGNAEGELAPHDRQASRLRQRLAELEARVEALERRAADADTNDAPGSSLNGLPSDEELDEAFSLMERFLHRFMGVFRDLDDTYRAPMPDQTPESAPGESPVEPLPEKT</sequence>
<keyword evidence="2" id="KW-0732">Signal</keyword>
<proteinExistence type="predicted"/>
<evidence type="ECO:0000256" key="1">
    <source>
        <dbReference type="SAM" id="MobiDB-lite"/>
    </source>
</evidence>
<keyword evidence="4" id="KW-1185">Reference proteome</keyword>
<feature type="region of interest" description="Disordered" evidence="1">
    <location>
        <begin position="152"/>
        <end position="178"/>
    </location>
</feature>
<reference evidence="3" key="1">
    <citation type="submission" date="2021-07" db="EMBL/GenBank/DDBJ databases">
        <title>Pseudohoeflea marina sp. nov. a polyhydroxyalcanoate-producing bacterium.</title>
        <authorList>
            <person name="Zheng W."/>
            <person name="Yu S."/>
            <person name="Huang Y."/>
        </authorList>
    </citation>
    <scope>NUCLEOTIDE SEQUENCE</scope>
    <source>
        <strain evidence="3">DP4N28-3</strain>
    </source>
</reference>
<accession>A0ABS6WNA8</accession>
<feature type="signal peptide" evidence="2">
    <location>
        <begin position="1"/>
        <end position="29"/>
    </location>
</feature>
<comment type="caution">
    <text evidence="3">The sequence shown here is derived from an EMBL/GenBank/DDBJ whole genome shotgun (WGS) entry which is preliminary data.</text>
</comment>